<dbReference type="Gene3D" id="2.130.10.10">
    <property type="entry name" value="YVTN repeat-like/Quinoprotein amine dehydrogenase"/>
    <property type="match status" value="1"/>
</dbReference>
<name>A0A4V3SCZ8_OPIFE</name>
<evidence type="ECO:0000256" key="3">
    <source>
        <dbReference type="ARBA" id="ARBA00022737"/>
    </source>
</evidence>
<evidence type="ECO:0000313" key="7">
    <source>
        <dbReference type="Proteomes" id="UP000308267"/>
    </source>
</evidence>
<dbReference type="STRING" id="147828.A0A4V3SCZ8"/>
<keyword evidence="2 4" id="KW-0853">WD repeat</keyword>
<feature type="region of interest" description="Disordered" evidence="5">
    <location>
        <begin position="521"/>
        <end position="552"/>
    </location>
</feature>
<reference evidence="6 7" key="1">
    <citation type="journal article" date="2019" name="BMC Genomics">
        <title>New insights from Opisthorchis felineus genome: update on genomics of the epidemiologically important liver flukes.</title>
        <authorList>
            <person name="Ershov N.I."/>
            <person name="Mordvinov V.A."/>
            <person name="Prokhortchouk E.B."/>
            <person name="Pakharukova M.Y."/>
            <person name="Gunbin K.V."/>
            <person name="Ustyantsev K."/>
            <person name="Genaev M.A."/>
            <person name="Blinov A.G."/>
            <person name="Mazur A."/>
            <person name="Boulygina E."/>
            <person name="Tsygankova S."/>
            <person name="Khrameeva E."/>
            <person name="Chekanov N."/>
            <person name="Fan G."/>
            <person name="Xiao A."/>
            <person name="Zhang H."/>
            <person name="Xu X."/>
            <person name="Yang H."/>
            <person name="Solovyev V."/>
            <person name="Lee S.M."/>
            <person name="Liu X."/>
            <person name="Afonnikov D.A."/>
            <person name="Skryabin K.G."/>
        </authorList>
    </citation>
    <scope>NUCLEOTIDE SEQUENCE [LARGE SCALE GENOMIC DNA]</scope>
    <source>
        <strain evidence="6">AK-0245</strain>
        <tissue evidence="6">Whole organism</tissue>
    </source>
</reference>
<dbReference type="SUPFAM" id="SSF50978">
    <property type="entry name" value="WD40 repeat-like"/>
    <property type="match status" value="1"/>
</dbReference>
<dbReference type="AlphaFoldDB" id="A0A4V3SCZ8"/>
<protein>
    <submittedName>
        <fullName evidence="6">Uncharacterized protein</fullName>
    </submittedName>
</protein>
<dbReference type="PROSITE" id="PS50082">
    <property type="entry name" value="WD_REPEATS_2"/>
    <property type="match status" value="1"/>
</dbReference>
<gene>
    <name evidence="6" type="ORF">CRM22_009564</name>
</gene>
<dbReference type="InterPro" id="IPR019775">
    <property type="entry name" value="WD40_repeat_CS"/>
</dbReference>
<dbReference type="SMART" id="SM00320">
    <property type="entry name" value="WD40"/>
    <property type="match status" value="3"/>
</dbReference>
<evidence type="ECO:0000313" key="6">
    <source>
        <dbReference type="EMBL" id="TGZ58574.1"/>
    </source>
</evidence>
<dbReference type="GO" id="GO:0016567">
    <property type="term" value="P:protein ubiquitination"/>
    <property type="evidence" value="ECO:0007669"/>
    <property type="project" value="TreeGrafter"/>
</dbReference>
<feature type="repeat" description="WD" evidence="4">
    <location>
        <begin position="399"/>
        <end position="434"/>
    </location>
</feature>
<dbReference type="InterPro" id="IPR001680">
    <property type="entry name" value="WD40_rpt"/>
</dbReference>
<organism evidence="6 7">
    <name type="scientific">Opisthorchis felineus</name>
    <dbReference type="NCBI Taxonomy" id="147828"/>
    <lineage>
        <taxon>Eukaryota</taxon>
        <taxon>Metazoa</taxon>
        <taxon>Spiralia</taxon>
        <taxon>Lophotrochozoa</taxon>
        <taxon>Platyhelminthes</taxon>
        <taxon>Trematoda</taxon>
        <taxon>Digenea</taxon>
        <taxon>Opisthorchiida</taxon>
        <taxon>Opisthorchiata</taxon>
        <taxon>Opisthorchiidae</taxon>
        <taxon>Opisthorchis</taxon>
    </lineage>
</organism>
<evidence type="ECO:0000256" key="5">
    <source>
        <dbReference type="SAM" id="MobiDB-lite"/>
    </source>
</evidence>
<dbReference type="PROSITE" id="PS00678">
    <property type="entry name" value="WD_REPEATS_1"/>
    <property type="match status" value="1"/>
</dbReference>
<comment type="caution">
    <text evidence="6">The sequence shown here is derived from an EMBL/GenBank/DDBJ whole genome shotgun (WGS) entry which is preliminary data.</text>
</comment>
<sequence length="604" mass="66160">MNGCSGRGDYGIRTIEAMDICNYLDSCITQVSNPVDEELDLRLRLRASAGHHSYQAADFLLTFSATIFSIVIAQMELESFQPSFGLAVNLNVRCLVGLHGSHKDDGLDEAFSAALDEASGDADLLQYTLELDDTDRVQFLVGSQSLKSNVSQLTLVTLLESDGTQPTHVTKQTFTHPDGEVVDLTALAAQPDWVVSTYSAYCIDQPELRSGARVWRLPSTADTSRAPGGGGEFLGLTEKTGDPTNTLEYVTTLPLGRYAGVRRIASHPSSTCADLACVVGPPRDTTSSKAGLSGSSNIATSYLSVLQAPSASGSGDYRESASAQFCLPHSPSAIFTSHLRTNLGHLYKTFNSAGRLAITSPPYAIRWSSYQQAGQLAVAFESGVLGWDVRSMKPSFWLEAAHWPCVRDLDFNPHRPNLLVTGGDDGYIRLWDLRFLKPKPRSDVSATRDHKTSSRVESEFSTKPLYSIQAHSHWVWCVRYHPTRDQLLLSAGSDCRVYMYSLASFSSDAIFQSTDNMNSDREHLSDHRSLGSSVNSVNGDIPRGEKTSDGPIGKLEQHEESVYAVDWSPVDPWYFASVSYDGNLLINQVPEPVKLNILLHTQEE</sequence>
<dbReference type="PANTHER" id="PTHR14205:SF15">
    <property type="entry name" value="EARP AND GARP COMPLEX-INTERACTING PROTEIN 1"/>
    <property type="match status" value="1"/>
</dbReference>
<dbReference type="InterPro" id="IPR040323">
    <property type="entry name" value="EIPR1"/>
</dbReference>
<accession>A0A4V3SCZ8</accession>
<comment type="similarity">
    <text evidence="1">Belongs to the WD repeat EIPR1 family.</text>
</comment>
<dbReference type="Proteomes" id="UP000308267">
    <property type="component" value="Unassembled WGS sequence"/>
</dbReference>
<proteinExistence type="inferred from homology"/>
<dbReference type="InterPro" id="IPR036322">
    <property type="entry name" value="WD40_repeat_dom_sf"/>
</dbReference>
<dbReference type="PROSITE" id="PS50294">
    <property type="entry name" value="WD_REPEATS_REGION"/>
    <property type="match status" value="1"/>
</dbReference>
<evidence type="ECO:0000256" key="4">
    <source>
        <dbReference type="PROSITE-ProRule" id="PRU00221"/>
    </source>
</evidence>
<dbReference type="PANTHER" id="PTHR14205">
    <property type="entry name" value="WD-REPEAT PROTEIN"/>
    <property type="match status" value="1"/>
</dbReference>
<keyword evidence="7" id="KW-1185">Reference proteome</keyword>
<dbReference type="OrthoDB" id="196957at2759"/>
<evidence type="ECO:0000256" key="1">
    <source>
        <dbReference type="ARBA" id="ARBA00005672"/>
    </source>
</evidence>
<dbReference type="EMBL" id="SJOL01009237">
    <property type="protein sequence ID" value="TGZ58574.1"/>
    <property type="molecule type" value="Genomic_DNA"/>
</dbReference>
<dbReference type="Pfam" id="PF00400">
    <property type="entry name" value="WD40"/>
    <property type="match status" value="3"/>
</dbReference>
<evidence type="ECO:0000256" key="2">
    <source>
        <dbReference type="ARBA" id="ARBA00022574"/>
    </source>
</evidence>
<keyword evidence="3" id="KW-0677">Repeat</keyword>
<dbReference type="InterPro" id="IPR015943">
    <property type="entry name" value="WD40/YVTN_repeat-like_dom_sf"/>
</dbReference>